<accession>A0AAW0SNV9</accession>
<gene>
    <name evidence="2" type="ORF">O3P69_013603</name>
</gene>
<feature type="compositionally biased region" description="Basic and acidic residues" evidence="1">
    <location>
        <begin position="215"/>
        <end position="227"/>
    </location>
</feature>
<keyword evidence="3" id="KW-1185">Reference proteome</keyword>
<name>A0AAW0SNV9_SCYPA</name>
<feature type="compositionally biased region" description="Low complexity" evidence="1">
    <location>
        <begin position="66"/>
        <end position="79"/>
    </location>
</feature>
<feature type="region of interest" description="Disordered" evidence="1">
    <location>
        <begin position="205"/>
        <end position="238"/>
    </location>
</feature>
<evidence type="ECO:0000256" key="1">
    <source>
        <dbReference type="SAM" id="MobiDB-lite"/>
    </source>
</evidence>
<feature type="region of interest" description="Disordered" evidence="1">
    <location>
        <begin position="116"/>
        <end position="154"/>
    </location>
</feature>
<dbReference type="EMBL" id="JARAKH010000047">
    <property type="protein sequence ID" value="KAK8377059.1"/>
    <property type="molecule type" value="Genomic_DNA"/>
</dbReference>
<reference evidence="2 3" key="1">
    <citation type="submission" date="2023-03" db="EMBL/GenBank/DDBJ databases">
        <title>High-quality genome of Scylla paramamosain provides insights in environmental adaptation.</title>
        <authorList>
            <person name="Zhang L."/>
        </authorList>
    </citation>
    <scope>NUCLEOTIDE SEQUENCE [LARGE SCALE GENOMIC DNA]</scope>
    <source>
        <strain evidence="2">LZ_2023a</strain>
        <tissue evidence="2">Muscle</tissue>
    </source>
</reference>
<feature type="region of interest" description="Disordered" evidence="1">
    <location>
        <begin position="1"/>
        <end position="85"/>
    </location>
</feature>
<proteinExistence type="predicted"/>
<evidence type="ECO:0000313" key="3">
    <source>
        <dbReference type="Proteomes" id="UP001487740"/>
    </source>
</evidence>
<feature type="compositionally biased region" description="Basic and acidic residues" evidence="1">
    <location>
        <begin position="30"/>
        <end position="41"/>
    </location>
</feature>
<evidence type="ECO:0000313" key="2">
    <source>
        <dbReference type="EMBL" id="KAK8377059.1"/>
    </source>
</evidence>
<organism evidence="2 3">
    <name type="scientific">Scylla paramamosain</name>
    <name type="common">Mud crab</name>
    <dbReference type="NCBI Taxonomy" id="85552"/>
    <lineage>
        <taxon>Eukaryota</taxon>
        <taxon>Metazoa</taxon>
        <taxon>Ecdysozoa</taxon>
        <taxon>Arthropoda</taxon>
        <taxon>Crustacea</taxon>
        <taxon>Multicrustacea</taxon>
        <taxon>Malacostraca</taxon>
        <taxon>Eumalacostraca</taxon>
        <taxon>Eucarida</taxon>
        <taxon>Decapoda</taxon>
        <taxon>Pleocyemata</taxon>
        <taxon>Brachyura</taxon>
        <taxon>Eubrachyura</taxon>
        <taxon>Portunoidea</taxon>
        <taxon>Portunidae</taxon>
        <taxon>Portuninae</taxon>
        <taxon>Scylla</taxon>
    </lineage>
</organism>
<protein>
    <submittedName>
        <fullName evidence="2">Uncharacterized protein</fullName>
    </submittedName>
</protein>
<sequence>MLRQQPAPPCTTQHHPAPQRNGRSPDSNDINDRAQRTRHDLPPPSTPQHHHGCTQHPPPPPRLHSNRPSPHITTTTTTTAWPFTAPESLRQQPLISGWVVVDSSSPRSDFQLLTIVEVKEGEEEPRDSPQAEGDEGNASEGSSFPSHLPSCPEVCLPQGHRYSIPHSCRHTHPGCKRIDSRVHVPGASVQDDEVARKQHRYLMKERRKSLAGGIPERRVMRKAQEEEQHQEEEEEEEE</sequence>
<dbReference type="Proteomes" id="UP001487740">
    <property type="component" value="Unassembled WGS sequence"/>
</dbReference>
<feature type="compositionally biased region" description="Acidic residues" evidence="1">
    <location>
        <begin position="228"/>
        <end position="238"/>
    </location>
</feature>
<dbReference type="AlphaFoldDB" id="A0AAW0SNV9"/>
<comment type="caution">
    <text evidence="2">The sequence shown here is derived from an EMBL/GenBank/DDBJ whole genome shotgun (WGS) entry which is preliminary data.</text>
</comment>